<sequence length="90" mass="10026">MGRDVETPWSVYVAISRLADRIAELYPIVENVMPCELSAFFPRKDSVLTLSARRSEPSAHLHGTDEVTGSVNAQLLPHQVDAGFYVFRHG</sequence>
<protein>
    <submittedName>
        <fullName evidence="1">Uncharacterized protein</fullName>
    </submittedName>
</protein>
<proteinExistence type="predicted"/>
<accession>A0A1I6MHJ1</accession>
<keyword evidence="2" id="KW-1185">Reference proteome</keyword>
<dbReference type="EMBL" id="FOZL01000001">
    <property type="protein sequence ID" value="SFS15091.1"/>
    <property type="molecule type" value="Genomic_DNA"/>
</dbReference>
<reference evidence="1 2" key="1">
    <citation type="submission" date="2016-10" db="EMBL/GenBank/DDBJ databases">
        <authorList>
            <person name="de Groot N.N."/>
        </authorList>
    </citation>
    <scope>NUCLEOTIDE SEQUENCE [LARGE SCALE GENOMIC DNA]</scope>
    <source>
        <strain evidence="1 2">DSM 21001</strain>
    </source>
</reference>
<organism evidence="1 2">
    <name type="scientific">Granulicella pectinivorans</name>
    <dbReference type="NCBI Taxonomy" id="474950"/>
    <lineage>
        <taxon>Bacteria</taxon>
        <taxon>Pseudomonadati</taxon>
        <taxon>Acidobacteriota</taxon>
        <taxon>Terriglobia</taxon>
        <taxon>Terriglobales</taxon>
        <taxon>Acidobacteriaceae</taxon>
        <taxon>Granulicella</taxon>
    </lineage>
</organism>
<evidence type="ECO:0000313" key="1">
    <source>
        <dbReference type="EMBL" id="SFS15091.1"/>
    </source>
</evidence>
<evidence type="ECO:0000313" key="2">
    <source>
        <dbReference type="Proteomes" id="UP000199024"/>
    </source>
</evidence>
<gene>
    <name evidence="1" type="ORF">SAMN05421771_2647</name>
</gene>
<dbReference type="AlphaFoldDB" id="A0A1I6MHJ1"/>
<dbReference type="Proteomes" id="UP000199024">
    <property type="component" value="Unassembled WGS sequence"/>
</dbReference>
<name>A0A1I6MHJ1_9BACT</name>